<proteinExistence type="predicted"/>
<dbReference type="InterPro" id="IPR036866">
    <property type="entry name" value="RibonucZ/Hydroxyglut_hydro"/>
</dbReference>
<name>A0ABP9AI23_9PSEU</name>
<evidence type="ECO:0000259" key="1">
    <source>
        <dbReference type="SMART" id="SM00849"/>
    </source>
</evidence>
<protein>
    <recommendedName>
        <fullName evidence="1">Metallo-beta-lactamase domain-containing protein</fullName>
    </recommendedName>
</protein>
<evidence type="ECO:0000313" key="2">
    <source>
        <dbReference type="EMBL" id="GAA4781209.1"/>
    </source>
</evidence>
<gene>
    <name evidence="2" type="ORF">GCM10023200_13140</name>
</gene>
<dbReference type="PANTHER" id="PTHR42951:SF4">
    <property type="entry name" value="ACYL-COENZYME A THIOESTERASE MBLAC2"/>
    <property type="match status" value="1"/>
</dbReference>
<dbReference type="PANTHER" id="PTHR42951">
    <property type="entry name" value="METALLO-BETA-LACTAMASE DOMAIN-CONTAINING"/>
    <property type="match status" value="1"/>
</dbReference>
<reference evidence="3" key="1">
    <citation type="journal article" date="2019" name="Int. J. Syst. Evol. Microbiol.">
        <title>The Global Catalogue of Microorganisms (GCM) 10K type strain sequencing project: providing services to taxonomists for standard genome sequencing and annotation.</title>
        <authorList>
            <consortium name="The Broad Institute Genomics Platform"/>
            <consortium name="The Broad Institute Genome Sequencing Center for Infectious Disease"/>
            <person name="Wu L."/>
            <person name="Ma J."/>
        </authorList>
    </citation>
    <scope>NUCLEOTIDE SEQUENCE [LARGE SCALE GENOMIC DNA]</scope>
    <source>
        <strain evidence="3">JCM 17979</strain>
    </source>
</reference>
<dbReference type="RefSeq" id="WP_345412056.1">
    <property type="nucleotide sequence ID" value="NZ_BAABHO010000007.1"/>
</dbReference>
<dbReference type="Proteomes" id="UP001500928">
    <property type="component" value="Unassembled WGS sequence"/>
</dbReference>
<dbReference type="Pfam" id="PF00753">
    <property type="entry name" value="Lactamase_B"/>
    <property type="match status" value="1"/>
</dbReference>
<feature type="domain" description="Metallo-beta-lactamase" evidence="1">
    <location>
        <begin position="28"/>
        <end position="225"/>
    </location>
</feature>
<dbReference type="SMART" id="SM00849">
    <property type="entry name" value="Lactamase_B"/>
    <property type="match status" value="1"/>
</dbReference>
<accession>A0ABP9AI23</accession>
<evidence type="ECO:0000313" key="3">
    <source>
        <dbReference type="Proteomes" id="UP001500928"/>
    </source>
</evidence>
<dbReference type="InterPro" id="IPR001279">
    <property type="entry name" value="Metallo-B-lactamas"/>
</dbReference>
<dbReference type="Gene3D" id="3.60.15.10">
    <property type="entry name" value="Ribonuclease Z/Hydroxyacylglutathione hydrolase-like"/>
    <property type="match status" value="1"/>
</dbReference>
<organism evidence="2 3">
    <name type="scientific">Actinomycetospora chlora</name>
    <dbReference type="NCBI Taxonomy" id="663608"/>
    <lineage>
        <taxon>Bacteria</taxon>
        <taxon>Bacillati</taxon>
        <taxon>Actinomycetota</taxon>
        <taxon>Actinomycetes</taxon>
        <taxon>Pseudonocardiales</taxon>
        <taxon>Pseudonocardiaceae</taxon>
        <taxon>Actinomycetospora</taxon>
    </lineage>
</organism>
<comment type="caution">
    <text evidence="2">The sequence shown here is derived from an EMBL/GenBank/DDBJ whole genome shotgun (WGS) entry which is preliminary data.</text>
</comment>
<dbReference type="CDD" id="cd16282">
    <property type="entry name" value="metallo-hydrolase-like_MBL-fold"/>
    <property type="match status" value="1"/>
</dbReference>
<sequence length="315" mass="33304">MTAGYAPGPHDLGGDCHAWLIPEGRWGESNSGLVRGAGVSLLVDTHYDLPHTADMLAAVAPLTAGHPIRTLVNTHSDGDHWHGNQLVAGPEVEIVASAAAAALMTPAAVRELAGLSDRDDRLGDFIRSISGPFDLSGIVATPPTRTFTGELDLDVGGRQVRLIQVGPAHTPGDVIVHVPDARVVYTGDILFIGGAPLVWTGPVARCIAACDRILDLPLAAIVPGHGPLTDKDGVGWVRDYLVFVEQEATKRFEAGLTVEEAVASIDLGRFAAMSEQGRIAANVLNVYEELDPTRPRADRLEQFGRIAAHELGDPA</sequence>
<dbReference type="SUPFAM" id="SSF56281">
    <property type="entry name" value="Metallo-hydrolase/oxidoreductase"/>
    <property type="match status" value="1"/>
</dbReference>
<dbReference type="InterPro" id="IPR050855">
    <property type="entry name" value="NDM-1-like"/>
</dbReference>
<keyword evidence="3" id="KW-1185">Reference proteome</keyword>
<dbReference type="EMBL" id="BAABHO010000007">
    <property type="protein sequence ID" value="GAA4781209.1"/>
    <property type="molecule type" value="Genomic_DNA"/>
</dbReference>